<evidence type="ECO:0000256" key="2">
    <source>
        <dbReference type="SAM" id="Phobius"/>
    </source>
</evidence>
<keyword evidence="4" id="KW-1185">Reference proteome</keyword>
<name>A0A9X4HDC2_9PSED</name>
<reference evidence="3 4" key="1">
    <citation type="submission" date="2022-05" db="EMBL/GenBank/DDBJ databases">
        <title>Novel Pseudomonas spp. Isolated from a Rainbow Trout Aquaculture Facility.</title>
        <authorList>
            <person name="Testerman T."/>
            <person name="Graf J."/>
        </authorList>
    </citation>
    <scope>NUCLEOTIDE SEQUENCE [LARGE SCALE GENOMIC DNA]</scope>
    <source>
        <strain evidence="3 4">ID1042</strain>
    </source>
</reference>
<feature type="transmembrane region" description="Helical" evidence="2">
    <location>
        <begin position="163"/>
        <end position="183"/>
    </location>
</feature>
<dbReference type="EMBL" id="JAMDHA010000084">
    <property type="protein sequence ID" value="MDD1011940.1"/>
    <property type="molecule type" value="Genomic_DNA"/>
</dbReference>
<dbReference type="AlphaFoldDB" id="A0A9X4HDC2"/>
<proteinExistence type="predicted"/>
<evidence type="ECO:0000256" key="1">
    <source>
        <dbReference type="SAM" id="MobiDB-lite"/>
    </source>
</evidence>
<organism evidence="3 4">
    <name type="scientific">Pseudomonas shahriarae</name>
    <dbReference type="NCBI Taxonomy" id="2745512"/>
    <lineage>
        <taxon>Bacteria</taxon>
        <taxon>Pseudomonadati</taxon>
        <taxon>Pseudomonadota</taxon>
        <taxon>Gammaproteobacteria</taxon>
        <taxon>Pseudomonadales</taxon>
        <taxon>Pseudomonadaceae</taxon>
        <taxon>Pseudomonas</taxon>
    </lineage>
</organism>
<evidence type="ECO:0000313" key="4">
    <source>
        <dbReference type="Proteomes" id="UP001148185"/>
    </source>
</evidence>
<dbReference type="RefSeq" id="WP_103403739.1">
    <property type="nucleotide sequence ID" value="NZ_JAMDHA010000084.1"/>
</dbReference>
<feature type="compositionally biased region" description="Pro residues" evidence="1">
    <location>
        <begin position="219"/>
        <end position="233"/>
    </location>
</feature>
<dbReference type="Proteomes" id="UP001148185">
    <property type="component" value="Unassembled WGS sequence"/>
</dbReference>
<gene>
    <name evidence="3" type="ORF">M5G27_31350</name>
</gene>
<comment type="caution">
    <text evidence="3">The sequence shown here is derived from an EMBL/GenBank/DDBJ whole genome shotgun (WGS) entry which is preliminary data.</text>
</comment>
<keyword evidence="2" id="KW-0472">Membrane</keyword>
<keyword evidence="2" id="KW-0812">Transmembrane</keyword>
<evidence type="ECO:0000313" key="3">
    <source>
        <dbReference type="EMBL" id="MDD1011940.1"/>
    </source>
</evidence>
<keyword evidence="2" id="KW-1133">Transmembrane helix</keyword>
<sequence>MVIDNLVRVAVVLLAVSLGSIVGTASAEEGSSSSQMVKQDVLSVKTLNLRWDQWNHEAGSELKVCPGRFRTIGGEIRCRVPDGGLNGLLGGMVTGESMTAQEAILKLAGGTAKILDITQNGDQNRLQIKFSYQATGGPVSSFTDLSAIATRNPTEADGVAKSVLGWGFGIGFGIVLFIAVMVVHFERKEISTAVSERVDSLTRLRVEQASQQPAARVITPPPLVLQPTQPAPPTAVTSPESTPAPGRRLYLD</sequence>
<protein>
    <submittedName>
        <fullName evidence="3">Uncharacterized protein</fullName>
    </submittedName>
</protein>
<accession>A0A9X4HDC2</accession>
<feature type="region of interest" description="Disordered" evidence="1">
    <location>
        <begin position="210"/>
        <end position="252"/>
    </location>
</feature>